<keyword evidence="1" id="KW-0812">Transmembrane</keyword>
<dbReference type="Pfam" id="PF16344">
    <property type="entry name" value="FecR_C"/>
    <property type="match status" value="1"/>
</dbReference>
<dbReference type="GO" id="GO:0016989">
    <property type="term" value="F:sigma factor antagonist activity"/>
    <property type="evidence" value="ECO:0007669"/>
    <property type="project" value="TreeGrafter"/>
</dbReference>
<evidence type="ECO:0000259" key="2">
    <source>
        <dbReference type="Pfam" id="PF04773"/>
    </source>
</evidence>
<dbReference type="RefSeq" id="WP_117724969.1">
    <property type="nucleotide sequence ID" value="NZ_QSUL01000012.1"/>
</dbReference>
<sequence>MKIDIEIIEKVLDDKATPEEVKMVVEWFSEEEGHDFLSQYITDELKGLTEEKAMSWLDHDVPERRMKARFLNQIKQSKKKNFRRKLLVAAVMIPLLFLSISVTFLAGRAGIFSETKYVEVFVPCGERMQVMLQDGTVVLLNSDTKLRYPKKFGLFNRTVELSGEGYFDVAKMKSAPFIVDLKGVSVEVTGTKFDVKSYAGDQKVWVALKEGGVRLKDDKRLEYSLVPGDRVEYDRISGKCSVERMDSFEEVTAWRNNSLNFYLTPLADILKVLERQYDAHFMVKDSLLLNSRFTLSTTKVNVDDVLQDLEMVSHIVFRKMNDGRYEVIFKKE</sequence>
<name>A0A3E5B6H1_9BACE</name>
<evidence type="ECO:0000259" key="3">
    <source>
        <dbReference type="Pfam" id="PF16344"/>
    </source>
</evidence>
<dbReference type="PANTHER" id="PTHR30273">
    <property type="entry name" value="PERIPLASMIC SIGNAL SENSOR AND SIGMA FACTOR ACTIVATOR FECR-RELATED"/>
    <property type="match status" value="1"/>
</dbReference>
<evidence type="ECO:0000313" key="5">
    <source>
        <dbReference type="Proteomes" id="UP000260983"/>
    </source>
</evidence>
<dbReference type="Pfam" id="PF04773">
    <property type="entry name" value="FecR"/>
    <property type="match status" value="1"/>
</dbReference>
<dbReference type="AlphaFoldDB" id="A0A3E5B6H1"/>
<feature type="domain" description="Protein FecR C-terminal" evidence="3">
    <location>
        <begin position="259"/>
        <end position="323"/>
    </location>
</feature>
<comment type="caution">
    <text evidence="4">The sequence shown here is derived from an EMBL/GenBank/DDBJ whole genome shotgun (WGS) entry which is preliminary data.</text>
</comment>
<proteinExistence type="predicted"/>
<dbReference type="Proteomes" id="UP000260983">
    <property type="component" value="Unassembled WGS sequence"/>
</dbReference>
<gene>
    <name evidence="4" type="ORF">DXB65_17025</name>
</gene>
<reference evidence="4 5" key="1">
    <citation type="submission" date="2018-08" db="EMBL/GenBank/DDBJ databases">
        <title>A genome reference for cultivated species of the human gut microbiota.</title>
        <authorList>
            <person name="Zou Y."/>
            <person name="Xue W."/>
            <person name="Luo G."/>
        </authorList>
    </citation>
    <scope>NUCLEOTIDE SEQUENCE [LARGE SCALE GENOMIC DNA]</scope>
    <source>
        <strain evidence="4 5">OM05-15BH</strain>
    </source>
</reference>
<dbReference type="Gene3D" id="3.55.50.30">
    <property type="match status" value="1"/>
</dbReference>
<dbReference type="Gene3D" id="2.60.120.1440">
    <property type="match status" value="1"/>
</dbReference>
<dbReference type="InterPro" id="IPR006860">
    <property type="entry name" value="FecR"/>
</dbReference>
<keyword evidence="1" id="KW-1133">Transmembrane helix</keyword>
<protein>
    <submittedName>
        <fullName evidence="4">DUF4974 domain-containing protein</fullName>
    </submittedName>
</protein>
<feature type="domain" description="FecR protein" evidence="2">
    <location>
        <begin position="125"/>
        <end position="214"/>
    </location>
</feature>
<dbReference type="InterPro" id="IPR012373">
    <property type="entry name" value="Ferrdict_sens_TM"/>
</dbReference>
<evidence type="ECO:0000313" key="4">
    <source>
        <dbReference type="EMBL" id="RGN32935.1"/>
    </source>
</evidence>
<accession>A0A3E5B6H1</accession>
<dbReference type="PIRSF" id="PIRSF018266">
    <property type="entry name" value="FecR"/>
    <property type="match status" value="1"/>
</dbReference>
<dbReference type="PANTHER" id="PTHR30273:SF2">
    <property type="entry name" value="PROTEIN FECR"/>
    <property type="match status" value="1"/>
</dbReference>
<dbReference type="InterPro" id="IPR032508">
    <property type="entry name" value="FecR_C"/>
</dbReference>
<organism evidence="4 5">
    <name type="scientific">Bacteroides oleiciplenus</name>
    <dbReference type="NCBI Taxonomy" id="626931"/>
    <lineage>
        <taxon>Bacteria</taxon>
        <taxon>Pseudomonadati</taxon>
        <taxon>Bacteroidota</taxon>
        <taxon>Bacteroidia</taxon>
        <taxon>Bacteroidales</taxon>
        <taxon>Bacteroidaceae</taxon>
        <taxon>Bacteroides</taxon>
    </lineage>
</organism>
<dbReference type="EMBL" id="QSUL01000012">
    <property type="protein sequence ID" value="RGN32935.1"/>
    <property type="molecule type" value="Genomic_DNA"/>
</dbReference>
<keyword evidence="1" id="KW-0472">Membrane</keyword>
<feature type="transmembrane region" description="Helical" evidence="1">
    <location>
        <begin position="86"/>
        <end position="106"/>
    </location>
</feature>
<evidence type="ECO:0000256" key="1">
    <source>
        <dbReference type="SAM" id="Phobius"/>
    </source>
</evidence>